<proteinExistence type="predicted"/>
<accession>A0A914ME36</accession>
<dbReference type="Proteomes" id="UP000887563">
    <property type="component" value="Unplaced"/>
</dbReference>
<sequence>MGENCAKIAHLSKGFETDGTQYSKTRLTWARLQPYLLQGSQVEFNLENENNLQKIINKRSWANDLINSMFSAVTCYDEPIPANTLI</sequence>
<evidence type="ECO:0000313" key="2">
    <source>
        <dbReference type="WBParaSite" id="Minc3s01722g25859"/>
    </source>
</evidence>
<organism evidence="1 2">
    <name type="scientific">Meloidogyne incognita</name>
    <name type="common">Southern root-knot nematode worm</name>
    <name type="synonym">Oxyuris incognita</name>
    <dbReference type="NCBI Taxonomy" id="6306"/>
    <lineage>
        <taxon>Eukaryota</taxon>
        <taxon>Metazoa</taxon>
        <taxon>Ecdysozoa</taxon>
        <taxon>Nematoda</taxon>
        <taxon>Chromadorea</taxon>
        <taxon>Rhabditida</taxon>
        <taxon>Tylenchina</taxon>
        <taxon>Tylenchomorpha</taxon>
        <taxon>Tylenchoidea</taxon>
        <taxon>Meloidogynidae</taxon>
        <taxon>Meloidogyninae</taxon>
        <taxon>Meloidogyne</taxon>
        <taxon>Meloidogyne incognita group</taxon>
    </lineage>
</organism>
<protein>
    <submittedName>
        <fullName evidence="2">Uncharacterized protein</fullName>
    </submittedName>
</protein>
<dbReference type="AlphaFoldDB" id="A0A914ME36"/>
<keyword evidence="1" id="KW-1185">Reference proteome</keyword>
<reference evidence="2" key="1">
    <citation type="submission" date="2022-11" db="UniProtKB">
        <authorList>
            <consortium name="WormBaseParasite"/>
        </authorList>
    </citation>
    <scope>IDENTIFICATION</scope>
</reference>
<name>A0A914ME36_MELIC</name>
<dbReference type="WBParaSite" id="Minc3s01722g25859">
    <property type="protein sequence ID" value="Minc3s01722g25859"/>
    <property type="gene ID" value="Minc3s01722g25859"/>
</dbReference>
<evidence type="ECO:0000313" key="1">
    <source>
        <dbReference type="Proteomes" id="UP000887563"/>
    </source>
</evidence>